<dbReference type="PROSITE" id="PS51257">
    <property type="entry name" value="PROKAR_LIPOPROTEIN"/>
    <property type="match status" value="1"/>
</dbReference>
<dbReference type="EMBL" id="LR134377">
    <property type="protein sequence ID" value="VEH09020.1"/>
    <property type="molecule type" value="Genomic_DNA"/>
</dbReference>
<evidence type="ECO:0000313" key="1">
    <source>
        <dbReference type="EMBL" id="AKE41745.1"/>
    </source>
</evidence>
<proteinExistence type="predicted"/>
<reference evidence="1 3" key="1">
    <citation type="journal article" date="2015" name="Genome Announc.">
        <title>Complete Genome Sequence of Corynebacterium kutscheri DSM 20755, a Corynebacterial Type Strain with Remarkably Low G+C Content of Chromosomal DNA.</title>
        <authorList>
            <person name="Ruckert C."/>
            <person name="Albersmeier A."/>
            <person name="Winkler A."/>
            <person name="Tauch A."/>
        </authorList>
    </citation>
    <scope>NUCLEOTIDE SEQUENCE [LARGE SCALE GENOMIC DNA]</scope>
    <source>
        <strain evidence="1 3">DSM 20755</strain>
    </source>
</reference>
<keyword evidence="3" id="KW-1185">Reference proteome</keyword>
<accession>A0A0F6R191</accession>
<dbReference type="AlphaFoldDB" id="A0A0F6R191"/>
<evidence type="ECO:0000313" key="4">
    <source>
        <dbReference type="Proteomes" id="UP000271380"/>
    </source>
</evidence>
<dbReference type="SUPFAM" id="SSF75011">
    <property type="entry name" value="3-carboxy-cis,cis-mucoante lactonizing enzyme"/>
    <property type="match status" value="1"/>
</dbReference>
<dbReference type="Proteomes" id="UP000033457">
    <property type="component" value="Chromosome"/>
</dbReference>
<sequence length="384" mass="42034">MSAQYFKTLSLTFVCLFWIISCGKESPTTQKPTSLNVESIGKSYIAISESIQHNEYDGHSFVISKTGALSNIQSFTSVYNNKLVAFDGGYAFATPEGILKADRSGNITPVDNLTNSGVLSEAYSSPDGSHAIFTFNEGFSYGYGDSHEIRIISPSGFVTEPTLSYPYGVSVCNDGSSFWLDVAEPPASPTAEIPLGAKTMVVLNKPEEKFTAELSLHYGFISDASFNCTTNTIFVLHYTNKKYLLAQFVITEDSVDLVAEREVERSFYTEMPGGDVLLPNGFMVVNRDGSFTKIPHTSDEENEYDTFGIDGHTVQKVYFDGRFLNVSHLASGRNADTYISSFTLDNFKVPISTTHIPDSAYNNKSKVSNIINGRSAMAGIIALD</sequence>
<evidence type="ECO:0000313" key="2">
    <source>
        <dbReference type="EMBL" id="VEH09020.1"/>
    </source>
</evidence>
<protein>
    <recommendedName>
        <fullName evidence="5">Lipoprotein</fullName>
    </recommendedName>
</protein>
<evidence type="ECO:0000313" key="3">
    <source>
        <dbReference type="Proteomes" id="UP000033457"/>
    </source>
</evidence>
<dbReference type="EMBL" id="CP011312">
    <property type="protein sequence ID" value="AKE41745.1"/>
    <property type="molecule type" value="Genomic_DNA"/>
</dbReference>
<reference evidence="2 4" key="2">
    <citation type="submission" date="2018-12" db="EMBL/GenBank/DDBJ databases">
        <authorList>
            <consortium name="Pathogen Informatics"/>
        </authorList>
    </citation>
    <scope>NUCLEOTIDE SEQUENCE [LARGE SCALE GENOMIC DNA]</scope>
    <source>
        <strain evidence="2 4">NCTC949</strain>
    </source>
</reference>
<dbReference type="OrthoDB" id="4422409at2"/>
<dbReference type="Proteomes" id="UP000271380">
    <property type="component" value="Chromosome"/>
</dbReference>
<dbReference type="STRING" id="35755.UL82_07920"/>
<organism evidence="1 3">
    <name type="scientific">Corynebacterium kutscheri</name>
    <dbReference type="NCBI Taxonomy" id="35755"/>
    <lineage>
        <taxon>Bacteria</taxon>
        <taxon>Bacillati</taxon>
        <taxon>Actinomycetota</taxon>
        <taxon>Actinomycetes</taxon>
        <taxon>Mycobacteriales</taxon>
        <taxon>Corynebacteriaceae</taxon>
        <taxon>Corynebacterium</taxon>
    </lineage>
</organism>
<evidence type="ECO:0008006" key="5">
    <source>
        <dbReference type="Google" id="ProtNLM"/>
    </source>
</evidence>
<dbReference type="HOGENOM" id="CLU_719083_0_0_11"/>
<name>A0A0F6R191_9CORY</name>
<gene>
    <name evidence="2" type="ORF">NCTC949_02147</name>
    <name evidence="1" type="ORF">UL82_07920</name>
</gene>
<dbReference type="KEGG" id="cku:UL82_07920"/>
<dbReference type="RefSeq" id="WP_046440162.1">
    <property type="nucleotide sequence ID" value="NZ_CP011312.1"/>
</dbReference>